<dbReference type="InterPro" id="IPR029046">
    <property type="entry name" value="LolA/LolB/LppX"/>
</dbReference>
<dbReference type="InterPro" id="IPR004564">
    <property type="entry name" value="OM_lipoprot_carrier_LolA-like"/>
</dbReference>
<protein>
    <recommendedName>
        <fullName evidence="4">Transmembrane protein</fullName>
    </recommendedName>
</protein>
<dbReference type="CDD" id="cd16325">
    <property type="entry name" value="LolA"/>
    <property type="match status" value="1"/>
</dbReference>
<name>A2SFE4_METPP</name>
<dbReference type="HOGENOM" id="CLU_091014_0_0_4"/>
<keyword evidence="3" id="KW-1185">Reference proteome</keyword>
<evidence type="ECO:0000256" key="1">
    <source>
        <dbReference type="ARBA" id="ARBA00022729"/>
    </source>
</evidence>
<reference evidence="2 3" key="1">
    <citation type="journal article" date="2007" name="J. Bacteriol.">
        <title>Whole-genome analysis of the methyl tert-butyl ether-degrading beta-proteobacterium Methylibium petroleiphilum PM1.</title>
        <authorList>
            <person name="Kane S.R."/>
            <person name="Chakicherla A.Y."/>
            <person name="Chain P.S.G."/>
            <person name="Schmidt R."/>
            <person name="Shin M.W."/>
            <person name="Legler T.C."/>
            <person name="Scow K.M."/>
            <person name="Larimer F.W."/>
            <person name="Lucas S.M."/>
            <person name="Richardson P.M."/>
            <person name="Hristova K.R."/>
        </authorList>
    </citation>
    <scope>NUCLEOTIDE SEQUENCE [LARGE SCALE GENOMIC DNA]</scope>
    <source>
        <strain evidence="3">ATCC BAA-1232 / LMG 22953 / PM1</strain>
    </source>
</reference>
<dbReference type="Proteomes" id="UP000000366">
    <property type="component" value="Chromosome"/>
</dbReference>
<dbReference type="eggNOG" id="COG2834">
    <property type="taxonomic scope" value="Bacteria"/>
</dbReference>
<proteinExistence type="predicted"/>
<dbReference type="EMBL" id="CP000555">
    <property type="protein sequence ID" value="ABM94283.1"/>
    <property type="molecule type" value="Genomic_DNA"/>
</dbReference>
<keyword evidence="1" id="KW-0732">Signal</keyword>
<evidence type="ECO:0000313" key="2">
    <source>
        <dbReference type="EMBL" id="ABM94283.1"/>
    </source>
</evidence>
<gene>
    <name evidence="2" type="ordered locus">Mpe_A1321</name>
</gene>
<dbReference type="SUPFAM" id="SSF89392">
    <property type="entry name" value="Prokaryotic lipoproteins and lipoprotein localization factors"/>
    <property type="match status" value="1"/>
</dbReference>
<organism evidence="2 3">
    <name type="scientific">Methylibium petroleiphilum (strain ATCC BAA-1232 / LMG 22953 / PM1)</name>
    <dbReference type="NCBI Taxonomy" id="420662"/>
    <lineage>
        <taxon>Bacteria</taxon>
        <taxon>Pseudomonadati</taxon>
        <taxon>Pseudomonadota</taxon>
        <taxon>Betaproteobacteria</taxon>
        <taxon>Burkholderiales</taxon>
        <taxon>Sphaerotilaceae</taxon>
        <taxon>Methylibium</taxon>
    </lineage>
</organism>
<dbReference type="AlphaFoldDB" id="A2SFE4"/>
<evidence type="ECO:0000313" key="3">
    <source>
        <dbReference type="Proteomes" id="UP000000366"/>
    </source>
</evidence>
<dbReference type="STRING" id="420662.Mpe_A1321"/>
<sequence>MNTPTTGSISMTSGARMHPVVERRRCLHRLVQVGAWLALGAPGVASAAGPVFELPELMALLARQRSGEARFTELRHVQGLDQPLEASGTLSFAAPDRFSRQTLKPRPESMVVEGNTLTIQRSGRSRSFALDATPELVALVEAVRGTLTGNAQTLTRYFRTTLAGSADKWTLDLVPADSRLAGQVRSVRIAGQQGALYSIEMLLVGGDRSVMSIEPLPASASASAPVRP</sequence>
<accession>A2SFE4</accession>
<dbReference type="Gene3D" id="2.50.20.10">
    <property type="entry name" value="Lipoprotein localisation LolA/LolB/LppX"/>
    <property type="match status" value="1"/>
</dbReference>
<dbReference type="Pfam" id="PF19574">
    <property type="entry name" value="LolA_3"/>
    <property type="match status" value="1"/>
</dbReference>
<dbReference type="KEGG" id="mpt:Mpe_A1321"/>
<evidence type="ECO:0008006" key="4">
    <source>
        <dbReference type="Google" id="ProtNLM"/>
    </source>
</evidence>